<accession>A0A317CB22</accession>
<dbReference type="InterPro" id="IPR040811">
    <property type="entry name" value="SLATT_4"/>
</dbReference>
<keyword evidence="5" id="KW-1185">Reference proteome</keyword>
<sequence>MGTHQSIENHLTHLRLRTHRKARAHYLASKSLSRKNIWFGACVILISAFVGSSVVTDLSKSVTYLTPQVFGILSLIAAILSSFQTFFGFSKLSEKHQGAASQYSSLYRSLSLLNTKYFSGEYENKTILTQLDEIQKTWNTVEHEAPDVPDSFYDKAKNEQLSDDEGV</sequence>
<evidence type="ECO:0000259" key="3">
    <source>
        <dbReference type="Pfam" id="PF18186"/>
    </source>
</evidence>
<comment type="caution">
    <text evidence="4">The sequence shown here is derived from an EMBL/GenBank/DDBJ whole genome shotgun (WGS) entry which is preliminary data.</text>
</comment>
<evidence type="ECO:0000313" key="4">
    <source>
        <dbReference type="EMBL" id="PWQ95559.1"/>
    </source>
</evidence>
<feature type="transmembrane region" description="Helical" evidence="2">
    <location>
        <begin position="37"/>
        <end position="56"/>
    </location>
</feature>
<gene>
    <name evidence="4" type="ORF">DKT75_12305</name>
</gene>
<evidence type="ECO:0000256" key="2">
    <source>
        <dbReference type="SAM" id="Phobius"/>
    </source>
</evidence>
<dbReference type="NCBIfam" id="NF033632">
    <property type="entry name" value="SLATT_4"/>
    <property type="match status" value="1"/>
</dbReference>
<organism evidence="4 5">
    <name type="scientific">Leucothrix arctica</name>
    <dbReference type="NCBI Taxonomy" id="1481894"/>
    <lineage>
        <taxon>Bacteria</taxon>
        <taxon>Pseudomonadati</taxon>
        <taxon>Pseudomonadota</taxon>
        <taxon>Gammaproteobacteria</taxon>
        <taxon>Thiotrichales</taxon>
        <taxon>Thiotrichaceae</taxon>
        <taxon>Leucothrix</taxon>
    </lineage>
</organism>
<keyword evidence="2" id="KW-0472">Membrane</keyword>
<dbReference type="EMBL" id="QGKL01000033">
    <property type="protein sequence ID" value="PWQ95559.1"/>
    <property type="molecule type" value="Genomic_DNA"/>
</dbReference>
<dbReference type="Pfam" id="PF18186">
    <property type="entry name" value="SLATT_4"/>
    <property type="match status" value="1"/>
</dbReference>
<dbReference type="OrthoDB" id="5897352at2"/>
<dbReference type="AlphaFoldDB" id="A0A317CB22"/>
<name>A0A317CB22_9GAMM</name>
<dbReference type="RefSeq" id="WP_109823738.1">
    <property type="nucleotide sequence ID" value="NZ_QGKL01000033.1"/>
</dbReference>
<keyword evidence="2" id="KW-1133">Transmembrane helix</keyword>
<feature type="transmembrane region" description="Helical" evidence="2">
    <location>
        <begin position="68"/>
        <end position="89"/>
    </location>
</feature>
<proteinExistence type="predicted"/>
<dbReference type="Proteomes" id="UP000245506">
    <property type="component" value="Unassembled WGS sequence"/>
</dbReference>
<feature type="domain" description="SMODS and SLOG-associating 2TM effector" evidence="3">
    <location>
        <begin position="24"/>
        <end position="158"/>
    </location>
</feature>
<feature type="compositionally biased region" description="Basic and acidic residues" evidence="1">
    <location>
        <begin position="145"/>
        <end position="160"/>
    </location>
</feature>
<protein>
    <recommendedName>
        <fullName evidence="3">SMODS and SLOG-associating 2TM effector domain-containing protein</fullName>
    </recommendedName>
</protein>
<evidence type="ECO:0000256" key="1">
    <source>
        <dbReference type="SAM" id="MobiDB-lite"/>
    </source>
</evidence>
<feature type="region of interest" description="Disordered" evidence="1">
    <location>
        <begin position="145"/>
        <end position="167"/>
    </location>
</feature>
<reference evidence="4 5" key="1">
    <citation type="submission" date="2018-05" db="EMBL/GenBank/DDBJ databases">
        <title>Leucothrix arctica sp. nov., isolated from Arctic seawater.</title>
        <authorList>
            <person name="Choi A."/>
            <person name="Baek K."/>
        </authorList>
    </citation>
    <scope>NUCLEOTIDE SEQUENCE [LARGE SCALE GENOMIC DNA]</scope>
    <source>
        <strain evidence="4 5">IMCC9719</strain>
    </source>
</reference>
<keyword evidence="2" id="KW-0812">Transmembrane</keyword>
<evidence type="ECO:0000313" key="5">
    <source>
        <dbReference type="Proteomes" id="UP000245506"/>
    </source>
</evidence>